<comment type="function">
    <text evidence="1">Multidrug efflux pump.</text>
</comment>
<feature type="transmembrane region" description="Helical" evidence="13">
    <location>
        <begin position="213"/>
        <end position="239"/>
    </location>
</feature>
<keyword evidence="8 13" id="KW-0812">Transmembrane</keyword>
<evidence type="ECO:0000313" key="15">
    <source>
        <dbReference type="Proteomes" id="UP000614200"/>
    </source>
</evidence>
<gene>
    <name evidence="14" type="ORF">ISU02_18910</name>
</gene>
<comment type="subcellular location">
    <subcellularLocation>
        <location evidence="2">Cell membrane</location>
        <topology evidence="2">Multi-pass membrane protein</topology>
    </subcellularLocation>
</comment>
<keyword evidence="11 13" id="KW-0472">Membrane</keyword>
<feature type="transmembrane region" description="Helical" evidence="13">
    <location>
        <begin position="182"/>
        <end position="201"/>
    </location>
</feature>
<dbReference type="CDD" id="cd13137">
    <property type="entry name" value="MATE_NorM_like"/>
    <property type="match status" value="1"/>
</dbReference>
<dbReference type="EMBL" id="JADKNH010000013">
    <property type="protein sequence ID" value="MBF4695175.1"/>
    <property type="molecule type" value="Genomic_DNA"/>
</dbReference>
<feature type="transmembrane region" description="Helical" evidence="13">
    <location>
        <begin position="63"/>
        <end position="89"/>
    </location>
</feature>
<evidence type="ECO:0000256" key="5">
    <source>
        <dbReference type="ARBA" id="ARBA00022448"/>
    </source>
</evidence>
<dbReference type="PIRSF" id="PIRSF006603">
    <property type="entry name" value="DinF"/>
    <property type="match status" value="1"/>
</dbReference>
<evidence type="ECO:0000256" key="4">
    <source>
        <dbReference type="ARBA" id="ARBA00020268"/>
    </source>
</evidence>
<evidence type="ECO:0000256" key="2">
    <source>
        <dbReference type="ARBA" id="ARBA00004651"/>
    </source>
</evidence>
<keyword evidence="10" id="KW-0406">Ion transport</keyword>
<feature type="transmembrane region" description="Helical" evidence="13">
    <location>
        <begin position="281"/>
        <end position="304"/>
    </location>
</feature>
<dbReference type="RefSeq" id="WP_194703418.1">
    <property type="nucleotide sequence ID" value="NZ_JADKNH010000013.1"/>
</dbReference>
<comment type="similarity">
    <text evidence="3">Belongs to the multi antimicrobial extrusion (MATE) (TC 2.A.66.1) family.</text>
</comment>
<evidence type="ECO:0000256" key="12">
    <source>
        <dbReference type="ARBA" id="ARBA00031636"/>
    </source>
</evidence>
<dbReference type="InterPro" id="IPR048279">
    <property type="entry name" value="MdtK-like"/>
</dbReference>
<feature type="transmembrane region" description="Helical" evidence="13">
    <location>
        <begin position="148"/>
        <end position="170"/>
    </location>
</feature>
<feature type="transmembrane region" description="Helical" evidence="13">
    <location>
        <begin position="310"/>
        <end position="330"/>
    </location>
</feature>
<accession>A0ABR9ZZ52</accession>
<keyword evidence="5" id="KW-0813">Transport</keyword>
<feature type="transmembrane region" description="Helical" evidence="13">
    <location>
        <begin position="420"/>
        <end position="438"/>
    </location>
</feature>
<evidence type="ECO:0000256" key="1">
    <source>
        <dbReference type="ARBA" id="ARBA00003408"/>
    </source>
</evidence>
<reference evidence="14 15" key="1">
    <citation type="submission" date="2020-11" db="EMBL/GenBank/DDBJ databases">
        <title>Fusibacter basophilias sp. nov.</title>
        <authorList>
            <person name="Qiu D."/>
        </authorList>
    </citation>
    <scope>NUCLEOTIDE SEQUENCE [LARGE SCALE GENOMIC DNA]</scope>
    <source>
        <strain evidence="14 15">Q10-2</strain>
    </source>
</reference>
<dbReference type="NCBIfam" id="TIGR00797">
    <property type="entry name" value="matE"/>
    <property type="match status" value="1"/>
</dbReference>
<evidence type="ECO:0000256" key="3">
    <source>
        <dbReference type="ARBA" id="ARBA00010199"/>
    </source>
</evidence>
<keyword evidence="6" id="KW-0050">Antiport</keyword>
<feature type="transmembrane region" description="Helical" evidence="13">
    <location>
        <begin position="444"/>
        <end position="464"/>
    </location>
</feature>
<evidence type="ECO:0000256" key="6">
    <source>
        <dbReference type="ARBA" id="ARBA00022449"/>
    </source>
</evidence>
<dbReference type="InterPro" id="IPR002528">
    <property type="entry name" value="MATE_fam"/>
</dbReference>
<evidence type="ECO:0000256" key="11">
    <source>
        <dbReference type="ARBA" id="ARBA00023136"/>
    </source>
</evidence>
<evidence type="ECO:0000256" key="13">
    <source>
        <dbReference type="SAM" id="Phobius"/>
    </source>
</evidence>
<keyword evidence="9 13" id="KW-1133">Transmembrane helix</keyword>
<feature type="transmembrane region" description="Helical" evidence="13">
    <location>
        <begin position="384"/>
        <end position="408"/>
    </location>
</feature>
<dbReference type="Pfam" id="PF01554">
    <property type="entry name" value="MatE"/>
    <property type="match status" value="2"/>
</dbReference>
<protein>
    <recommendedName>
        <fullName evidence="4">Probable multidrug resistance protein NorM</fullName>
    </recommendedName>
    <alternativeName>
        <fullName evidence="12">Multidrug-efflux transporter</fullName>
    </alternativeName>
</protein>
<evidence type="ECO:0000256" key="7">
    <source>
        <dbReference type="ARBA" id="ARBA00022475"/>
    </source>
</evidence>
<evidence type="ECO:0000256" key="8">
    <source>
        <dbReference type="ARBA" id="ARBA00022692"/>
    </source>
</evidence>
<keyword evidence="7" id="KW-1003">Cell membrane</keyword>
<evidence type="ECO:0000256" key="10">
    <source>
        <dbReference type="ARBA" id="ARBA00023065"/>
    </source>
</evidence>
<proteinExistence type="inferred from homology"/>
<feature type="transmembrane region" description="Helical" evidence="13">
    <location>
        <begin position="25"/>
        <end position="43"/>
    </location>
</feature>
<dbReference type="Proteomes" id="UP000614200">
    <property type="component" value="Unassembled WGS sequence"/>
</dbReference>
<evidence type="ECO:0000256" key="9">
    <source>
        <dbReference type="ARBA" id="ARBA00022989"/>
    </source>
</evidence>
<feature type="transmembrane region" description="Helical" evidence="13">
    <location>
        <begin position="110"/>
        <end position="128"/>
    </location>
</feature>
<dbReference type="PANTHER" id="PTHR43298:SF2">
    <property type="entry name" value="FMN_FAD EXPORTER YEEO-RELATED"/>
    <property type="match status" value="1"/>
</dbReference>
<sequence length="481" mass="52793">MKGTLSKRNTKYKLTNLKGDSSHKVIFWTMVMLAWPTIVEYFLETIVQYVDTAMVGQVSAEASAVVGLSTSLNWLVNSPLFAVGIGFLAMVAKATGDDDPKAIKRAADQAILLVIGLSVAEGILAIAMSPFIPKWMGADKLIWQDASIYFAVICMPMIFRASIIIFGSLLRATGDTKTPLKINLLVNGTNVLLNLLFIYPSRTIYIVDQPVKIWGLGLGTFGAGLATAIAFVIGGGLMWRAFSQNASLHQGLKHIKFEKDTMIKGLKISLPIALNKTVTSLGYVVFSGLVSSMGTFIFAAHTIAIVAESIFYVPGYGMQAATSTMIGYTLGKRDWQLYMRTVLLNVMFIAVLMMPASLLLYKFAVPIMHFFTQEAAVIALGAKVLRYVAFSEPFFGVSIILEGVYNGLGKTTYPFAVETTSMWLIRIVGVIIILHLPGATLTKVWLYMIADNLVKTILFGWGIFHFKNRMRLFEKALATHS</sequence>
<keyword evidence="15" id="KW-1185">Reference proteome</keyword>
<organism evidence="14 15">
    <name type="scientific">Fusibacter ferrireducens</name>
    <dbReference type="NCBI Taxonomy" id="2785058"/>
    <lineage>
        <taxon>Bacteria</taxon>
        <taxon>Bacillati</taxon>
        <taxon>Bacillota</taxon>
        <taxon>Clostridia</taxon>
        <taxon>Eubacteriales</taxon>
        <taxon>Eubacteriales Family XII. Incertae Sedis</taxon>
        <taxon>Fusibacter</taxon>
    </lineage>
</organism>
<comment type="caution">
    <text evidence="14">The sequence shown here is derived from an EMBL/GenBank/DDBJ whole genome shotgun (WGS) entry which is preliminary data.</text>
</comment>
<dbReference type="PANTHER" id="PTHR43298">
    <property type="entry name" value="MULTIDRUG RESISTANCE PROTEIN NORM-RELATED"/>
    <property type="match status" value="1"/>
</dbReference>
<dbReference type="InterPro" id="IPR050222">
    <property type="entry name" value="MATE_MdtK"/>
</dbReference>
<feature type="transmembrane region" description="Helical" evidence="13">
    <location>
        <begin position="342"/>
        <end position="364"/>
    </location>
</feature>
<name>A0ABR9ZZ52_9FIRM</name>
<evidence type="ECO:0000313" key="14">
    <source>
        <dbReference type="EMBL" id="MBF4695175.1"/>
    </source>
</evidence>